<dbReference type="PANTHER" id="PTHR30136">
    <property type="entry name" value="HELIX-TURN-HELIX TRANSCRIPTIONAL REGULATOR, ICLR FAMILY"/>
    <property type="match status" value="1"/>
</dbReference>
<dbReference type="SUPFAM" id="SSF55781">
    <property type="entry name" value="GAF domain-like"/>
    <property type="match status" value="1"/>
</dbReference>
<feature type="domain" description="IclR-ED" evidence="5">
    <location>
        <begin position="70"/>
        <end position="254"/>
    </location>
</feature>
<dbReference type="InterPro" id="IPR029016">
    <property type="entry name" value="GAF-like_dom_sf"/>
</dbReference>
<evidence type="ECO:0000256" key="2">
    <source>
        <dbReference type="ARBA" id="ARBA00023125"/>
    </source>
</evidence>
<dbReference type="Pfam" id="PF01614">
    <property type="entry name" value="IclR_C"/>
    <property type="match status" value="1"/>
</dbReference>
<evidence type="ECO:0000259" key="5">
    <source>
        <dbReference type="PROSITE" id="PS51078"/>
    </source>
</evidence>
<evidence type="ECO:0008006" key="8">
    <source>
        <dbReference type="Google" id="ProtNLM"/>
    </source>
</evidence>
<dbReference type="PROSITE" id="PS51077">
    <property type="entry name" value="HTH_ICLR"/>
    <property type="match status" value="1"/>
</dbReference>
<organism evidence="6 7">
    <name type="scientific">Oceanibaculum pacificum</name>
    <dbReference type="NCBI Taxonomy" id="580166"/>
    <lineage>
        <taxon>Bacteria</taxon>
        <taxon>Pseudomonadati</taxon>
        <taxon>Pseudomonadota</taxon>
        <taxon>Alphaproteobacteria</taxon>
        <taxon>Rhodospirillales</taxon>
        <taxon>Oceanibaculaceae</taxon>
        <taxon>Oceanibaculum</taxon>
    </lineage>
</organism>
<dbReference type="InterPro" id="IPR036390">
    <property type="entry name" value="WH_DNA-bd_sf"/>
</dbReference>
<dbReference type="Proteomes" id="UP000076400">
    <property type="component" value="Unassembled WGS sequence"/>
</dbReference>
<dbReference type="InterPro" id="IPR005471">
    <property type="entry name" value="Tscrpt_reg_IclR_N"/>
</dbReference>
<keyword evidence="7" id="KW-1185">Reference proteome</keyword>
<feature type="domain" description="HTH iclR-type" evidence="4">
    <location>
        <begin position="7"/>
        <end position="67"/>
    </location>
</feature>
<keyword evidence="2" id="KW-0238">DNA-binding</keyword>
<dbReference type="AlphaFoldDB" id="A0A154W4J6"/>
<dbReference type="Gene3D" id="3.30.450.40">
    <property type="match status" value="1"/>
</dbReference>
<dbReference type="STRING" id="580166.AUP43_01985"/>
<keyword evidence="1" id="KW-0805">Transcription regulation</keyword>
<gene>
    <name evidence="6" type="ORF">AUP43_01985</name>
</gene>
<sequence length="254" mass="27739">MAGQDSVKTAARTLDLLEIFAKARAPLSLTEIAQRINAPISSCHSLVRTLQSRGYVYILDHRKRVYPTKRLLTIAQAIARHDPLLEKLTPILEGLMKATGETVLLGKRQGDQITYLEVIEGSHIVRYTSSPGDLKPLHSSAIGKSLLGQMEAAELAALLARLKLPRVTENTVTDAKALTEELDASRARGWYQTLGENIVDVMAISISRHLLDETLGVALAGPIARMQQNRDAYLAHLMEVGAAFDSLAAELRGL</sequence>
<evidence type="ECO:0000256" key="1">
    <source>
        <dbReference type="ARBA" id="ARBA00023015"/>
    </source>
</evidence>
<accession>A0A154W4J6</accession>
<dbReference type="EMBL" id="LPXN01000105">
    <property type="protein sequence ID" value="KZD08387.1"/>
    <property type="molecule type" value="Genomic_DNA"/>
</dbReference>
<evidence type="ECO:0000313" key="6">
    <source>
        <dbReference type="EMBL" id="KZD08387.1"/>
    </source>
</evidence>
<dbReference type="GO" id="GO:0045892">
    <property type="term" value="P:negative regulation of DNA-templated transcription"/>
    <property type="evidence" value="ECO:0007669"/>
    <property type="project" value="TreeGrafter"/>
</dbReference>
<proteinExistence type="predicted"/>
<dbReference type="Gene3D" id="1.10.10.10">
    <property type="entry name" value="Winged helix-like DNA-binding domain superfamily/Winged helix DNA-binding domain"/>
    <property type="match status" value="1"/>
</dbReference>
<evidence type="ECO:0000256" key="3">
    <source>
        <dbReference type="ARBA" id="ARBA00023163"/>
    </source>
</evidence>
<dbReference type="InterPro" id="IPR014757">
    <property type="entry name" value="Tscrpt_reg_IclR_C"/>
</dbReference>
<dbReference type="SUPFAM" id="SSF46785">
    <property type="entry name" value="Winged helix' DNA-binding domain"/>
    <property type="match status" value="1"/>
</dbReference>
<dbReference type="InterPro" id="IPR050707">
    <property type="entry name" value="HTH_MetabolicPath_Reg"/>
</dbReference>
<comment type="caution">
    <text evidence="6">The sequence shown here is derived from an EMBL/GenBank/DDBJ whole genome shotgun (WGS) entry which is preliminary data.</text>
</comment>
<dbReference type="GO" id="GO:0003700">
    <property type="term" value="F:DNA-binding transcription factor activity"/>
    <property type="evidence" value="ECO:0007669"/>
    <property type="project" value="TreeGrafter"/>
</dbReference>
<dbReference type="SMART" id="SM00346">
    <property type="entry name" value="HTH_ICLR"/>
    <property type="match status" value="1"/>
</dbReference>
<dbReference type="Pfam" id="PF09339">
    <property type="entry name" value="HTH_IclR"/>
    <property type="match status" value="1"/>
</dbReference>
<protein>
    <recommendedName>
        <fullName evidence="8">IclR family transcriptional regulator</fullName>
    </recommendedName>
</protein>
<evidence type="ECO:0000313" key="7">
    <source>
        <dbReference type="Proteomes" id="UP000076400"/>
    </source>
</evidence>
<dbReference type="PROSITE" id="PS51078">
    <property type="entry name" value="ICLR_ED"/>
    <property type="match status" value="1"/>
</dbReference>
<dbReference type="GO" id="GO:0003677">
    <property type="term" value="F:DNA binding"/>
    <property type="evidence" value="ECO:0007669"/>
    <property type="project" value="UniProtKB-KW"/>
</dbReference>
<reference evidence="6 7" key="1">
    <citation type="submission" date="2015-12" db="EMBL/GenBank/DDBJ databases">
        <title>Genome sequence of Oceanibaculum pacificum MCCC 1A02656.</title>
        <authorList>
            <person name="Lu L."/>
            <person name="Lai Q."/>
            <person name="Shao Z."/>
            <person name="Qian P."/>
        </authorList>
    </citation>
    <scope>NUCLEOTIDE SEQUENCE [LARGE SCALE GENOMIC DNA]</scope>
    <source>
        <strain evidence="6 7">MCCC 1A02656</strain>
    </source>
</reference>
<dbReference type="InterPro" id="IPR036388">
    <property type="entry name" value="WH-like_DNA-bd_sf"/>
</dbReference>
<dbReference type="RefSeq" id="WP_067555838.1">
    <property type="nucleotide sequence ID" value="NZ_LPXN01000105.1"/>
</dbReference>
<evidence type="ECO:0000259" key="4">
    <source>
        <dbReference type="PROSITE" id="PS51077"/>
    </source>
</evidence>
<name>A0A154W4J6_9PROT</name>
<dbReference type="OrthoDB" id="6057486at2"/>
<keyword evidence="3" id="KW-0804">Transcription</keyword>
<dbReference type="PANTHER" id="PTHR30136:SF35">
    <property type="entry name" value="HTH-TYPE TRANSCRIPTIONAL REGULATOR RV1719"/>
    <property type="match status" value="1"/>
</dbReference>